<organism evidence="1 2">
    <name type="scientific">Panagrolaimus sp. JU765</name>
    <dbReference type="NCBI Taxonomy" id="591449"/>
    <lineage>
        <taxon>Eukaryota</taxon>
        <taxon>Metazoa</taxon>
        <taxon>Ecdysozoa</taxon>
        <taxon>Nematoda</taxon>
        <taxon>Chromadorea</taxon>
        <taxon>Rhabditida</taxon>
        <taxon>Tylenchina</taxon>
        <taxon>Panagrolaimomorpha</taxon>
        <taxon>Panagrolaimoidea</taxon>
        <taxon>Panagrolaimidae</taxon>
        <taxon>Panagrolaimus</taxon>
    </lineage>
</organism>
<protein>
    <submittedName>
        <fullName evidence="2">ATP-dependent RNA helicase</fullName>
    </submittedName>
</protein>
<accession>A0AC34R7E2</accession>
<name>A0AC34R7E2_9BILA</name>
<reference evidence="2" key="1">
    <citation type="submission" date="2022-11" db="UniProtKB">
        <authorList>
            <consortium name="WormBaseParasite"/>
        </authorList>
    </citation>
    <scope>IDENTIFICATION</scope>
</reference>
<sequence>MFSAAEQPPPIIFNAKAAKNRENFAKHNADREITEDGARLKIAKGHIIEAKGYEALQFFSTHHDYRRGKIRESFVPKFPSGDELFQNACLKPGPKFEQVMYSDLAIECRDPEGNLIFPEQIDNFETLNIDQQIKTNLQRMGIERPLPIQCFMIPFLLNNRQTDILAAAPTGCGKTLAVLLPLIQHCIKYKKREKRKGRTRPLNSPFAIIVGATRDLVHQLMLDALRIANDTDVDVKCAYGEYDRITNGNDIRQGCDLLIATVGRFVDLVDKDDVLVGEARFLAVDEADKLVTDEIFQDLMIVLRNRVRSNITHALFSATFSKAVRMVLPSLMRYNFVQMFMHTRGLNPFVKQEFFNIFHHFRRDHLLELLMKDAEVIPPEELLYDVTGFQNTTQYRVPKTIVYGESRRVLDYLAIFLSMNGIRSISMHGGRSQKQRNDAYNKFSSGEYQVLVASNVASRGLNFPDVYQVINYDPPYDFETYVHRLGRAGRLGSVAKNYTYFNEEDVQHMQLASNIVEEMNKLGQEIPPFLRRMAGQIQFGKSDATWEDLAVAFENGGMRFG</sequence>
<evidence type="ECO:0000313" key="2">
    <source>
        <dbReference type="WBParaSite" id="JU765_v2.g420.t1"/>
    </source>
</evidence>
<evidence type="ECO:0000313" key="1">
    <source>
        <dbReference type="Proteomes" id="UP000887576"/>
    </source>
</evidence>
<dbReference type="Proteomes" id="UP000887576">
    <property type="component" value="Unplaced"/>
</dbReference>
<dbReference type="WBParaSite" id="JU765_v2.g420.t1">
    <property type="protein sequence ID" value="JU765_v2.g420.t1"/>
    <property type="gene ID" value="JU765_v2.g420"/>
</dbReference>
<proteinExistence type="predicted"/>